<protein>
    <submittedName>
        <fullName evidence="1">Copal-8-ol diphosphate hydratase, chloroplastic-like</fullName>
    </submittedName>
</protein>
<dbReference type="PANTHER" id="PTHR31739:SF30">
    <property type="entry name" value="COPAL-8-OL DIPHOSPHATE HYDRATASE, CHLOROPLASTIC"/>
    <property type="match status" value="1"/>
</dbReference>
<dbReference type="GO" id="GO:0009686">
    <property type="term" value="P:gibberellin biosynthetic process"/>
    <property type="evidence" value="ECO:0007669"/>
    <property type="project" value="TreeGrafter"/>
</dbReference>
<comment type="caution">
    <text evidence="1">The sequence shown here is derived from an EMBL/GenBank/DDBJ whole genome shotgun (WGS) entry which is preliminary data.</text>
</comment>
<name>A0A8S0UML9_OLEEU</name>
<dbReference type="GO" id="GO:0000287">
    <property type="term" value="F:magnesium ion binding"/>
    <property type="evidence" value="ECO:0007669"/>
    <property type="project" value="TreeGrafter"/>
</dbReference>
<dbReference type="OrthoDB" id="2343925at2759"/>
<accession>A0A8S0UML9</accession>
<dbReference type="PANTHER" id="PTHR31739">
    <property type="entry name" value="ENT-COPALYL DIPHOSPHATE SYNTHASE, CHLOROPLASTIC"/>
    <property type="match status" value="1"/>
</dbReference>
<proteinExistence type="predicted"/>
<organism evidence="1 2">
    <name type="scientific">Olea europaea subsp. europaea</name>
    <dbReference type="NCBI Taxonomy" id="158383"/>
    <lineage>
        <taxon>Eukaryota</taxon>
        <taxon>Viridiplantae</taxon>
        <taxon>Streptophyta</taxon>
        <taxon>Embryophyta</taxon>
        <taxon>Tracheophyta</taxon>
        <taxon>Spermatophyta</taxon>
        <taxon>Magnoliopsida</taxon>
        <taxon>eudicotyledons</taxon>
        <taxon>Gunneridae</taxon>
        <taxon>Pentapetalae</taxon>
        <taxon>asterids</taxon>
        <taxon>lamiids</taxon>
        <taxon>Lamiales</taxon>
        <taxon>Oleaceae</taxon>
        <taxon>Oleeae</taxon>
        <taxon>Olea</taxon>
    </lineage>
</organism>
<dbReference type="Gramene" id="OE9A016280T1">
    <property type="protein sequence ID" value="OE9A016280C1"/>
    <property type="gene ID" value="OE9A016280"/>
</dbReference>
<dbReference type="Gene3D" id="1.50.10.160">
    <property type="match status" value="1"/>
</dbReference>
<dbReference type="GO" id="GO:0010333">
    <property type="term" value="F:terpene synthase activity"/>
    <property type="evidence" value="ECO:0007669"/>
    <property type="project" value="InterPro"/>
</dbReference>
<dbReference type="InterPro" id="IPR050148">
    <property type="entry name" value="Terpene_synthase-like"/>
</dbReference>
<feature type="non-terminal residue" evidence="1">
    <location>
        <position position="223"/>
    </location>
</feature>
<feature type="non-terminal residue" evidence="1">
    <location>
        <position position="1"/>
    </location>
</feature>
<reference evidence="1 2" key="1">
    <citation type="submission" date="2019-12" db="EMBL/GenBank/DDBJ databases">
        <authorList>
            <person name="Alioto T."/>
            <person name="Alioto T."/>
            <person name="Gomez Garrido J."/>
        </authorList>
    </citation>
    <scope>NUCLEOTIDE SEQUENCE [LARGE SCALE GENOMIC DNA]</scope>
</reference>
<evidence type="ECO:0000313" key="1">
    <source>
        <dbReference type="EMBL" id="CAA3018359.1"/>
    </source>
</evidence>
<evidence type="ECO:0000313" key="2">
    <source>
        <dbReference type="Proteomes" id="UP000594638"/>
    </source>
</evidence>
<keyword evidence="2" id="KW-1185">Reference proteome</keyword>
<dbReference type="Proteomes" id="UP000594638">
    <property type="component" value="Unassembled WGS sequence"/>
</dbReference>
<gene>
    <name evidence="1" type="ORF">OLEA9_A016280</name>
</gene>
<dbReference type="AlphaFoldDB" id="A0A8S0UML9"/>
<dbReference type="GO" id="GO:0009507">
    <property type="term" value="C:chloroplast"/>
    <property type="evidence" value="ECO:0007669"/>
    <property type="project" value="TreeGrafter"/>
</dbReference>
<sequence length="223" mass="26098">RQTVLTSIYDFLKVSMMKGLVDHIRVMLDTMGDGRTSVAPNDTAWIALIRNLHGIDLPKFPSSLQWIGDVHFFLAYDRLLNTLACVFALRSWNIWIKFTKKNIHKLESAEEENMTCGFEIVFFALLQRPRNLGIDDIPYDTPIVKEIYDARDRKLKRQWNEVPYVIVLHGLYLFIHGIEPLLRVRTFHGLTKVDRIIFHHSNVNFMFLEKYDVIIQNHTSPLS</sequence>
<dbReference type="EMBL" id="CACTIH010007826">
    <property type="protein sequence ID" value="CAA3018359.1"/>
    <property type="molecule type" value="Genomic_DNA"/>
</dbReference>